<evidence type="ECO:0000313" key="9">
    <source>
        <dbReference type="EMBL" id="MCT2558209.1"/>
    </source>
</evidence>
<comment type="cofactor">
    <cofactor evidence="1">
        <name>FMN</name>
        <dbReference type="ChEBI" id="CHEBI:58210"/>
    </cofactor>
</comment>
<dbReference type="AlphaFoldDB" id="A0A9X2W0D3"/>
<evidence type="ECO:0000256" key="4">
    <source>
        <dbReference type="ARBA" id="ARBA00023002"/>
    </source>
</evidence>
<keyword evidence="4" id="KW-0560">Oxidoreductase</keyword>
<evidence type="ECO:0000256" key="1">
    <source>
        <dbReference type="ARBA" id="ARBA00001917"/>
    </source>
</evidence>
<feature type="binding site" evidence="7">
    <location>
        <position position="290"/>
    </location>
    <ligand>
        <name>glyoxylate</name>
        <dbReference type="ChEBI" id="CHEBI:36655"/>
    </ligand>
</feature>
<dbReference type="GO" id="GO:0010181">
    <property type="term" value="F:FMN binding"/>
    <property type="evidence" value="ECO:0007669"/>
    <property type="project" value="InterPro"/>
</dbReference>
<organism evidence="9 10">
    <name type="scientific">Tsuneonella litorea</name>
    <dbReference type="NCBI Taxonomy" id="2976475"/>
    <lineage>
        <taxon>Bacteria</taxon>
        <taxon>Pseudomonadati</taxon>
        <taxon>Pseudomonadota</taxon>
        <taxon>Alphaproteobacteria</taxon>
        <taxon>Sphingomonadales</taxon>
        <taxon>Erythrobacteraceae</taxon>
        <taxon>Tsuneonella</taxon>
    </lineage>
</organism>
<keyword evidence="2 7" id="KW-0285">Flavoprotein</keyword>
<evidence type="ECO:0000259" key="8">
    <source>
        <dbReference type="PROSITE" id="PS51349"/>
    </source>
</evidence>
<evidence type="ECO:0000256" key="2">
    <source>
        <dbReference type="ARBA" id="ARBA00022630"/>
    </source>
</evidence>
<gene>
    <name evidence="9" type="ORF">N0B51_04375</name>
</gene>
<dbReference type="GO" id="GO:0004459">
    <property type="term" value="F:L-lactate dehydrogenase (NAD+) activity"/>
    <property type="evidence" value="ECO:0007669"/>
    <property type="project" value="TreeGrafter"/>
</dbReference>
<dbReference type="EMBL" id="JAOAMV010000002">
    <property type="protein sequence ID" value="MCT2558209.1"/>
    <property type="molecule type" value="Genomic_DNA"/>
</dbReference>
<feature type="binding site" evidence="7">
    <location>
        <position position="293"/>
    </location>
    <ligand>
        <name>glyoxylate</name>
        <dbReference type="ChEBI" id="CHEBI:36655"/>
    </ligand>
</feature>
<reference evidence="9" key="1">
    <citation type="submission" date="2022-09" db="EMBL/GenBank/DDBJ databases">
        <title>The genome sequence of Tsuneonella sp. YG55.</title>
        <authorList>
            <person name="Liu Y."/>
        </authorList>
    </citation>
    <scope>NUCLEOTIDE SEQUENCE</scope>
    <source>
        <strain evidence="9">YG55</strain>
    </source>
</reference>
<feature type="binding site" evidence="7">
    <location>
        <position position="178"/>
    </location>
    <ligand>
        <name>glyoxylate</name>
        <dbReference type="ChEBI" id="CHEBI:36655"/>
    </ligand>
</feature>
<dbReference type="Proteomes" id="UP001142648">
    <property type="component" value="Unassembled WGS sequence"/>
</dbReference>
<dbReference type="PANTHER" id="PTHR10578">
    <property type="entry name" value="S -2-HYDROXY-ACID OXIDASE-RELATED"/>
    <property type="match status" value="1"/>
</dbReference>
<evidence type="ECO:0000256" key="3">
    <source>
        <dbReference type="ARBA" id="ARBA00022643"/>
    </source>
</evidence>
<comment type="caution">
    <text evidence="9">The sequence shown here is derived from an EMBL/GenBank/DDBJ whole genome shotgun (WGS) entry which is preliminary data.</text>
</comment>
<feature type="binding site" evidence="7">
    <location>
        <begin position="344"/>
        <end position="345"/>
    </location>
    <ligand>
        <name>FMN</name>
        <dbReference type="ChEBI" id="CHEBI:58210"/>
    </ligand>
</feature>
<feature type="binding site" evidence="7">
    <location>
        <position position="143"/>
    </location>
    <ligand>
        <name>glyoxylate</name>
        <dbReference type="ChEBI" id="CHEBI:36655"/>
    </ligand>
</feature>
<name>A0A9X2W0D3_9SPHN</name>
<dbReference type="PROSITE" id="PS51349">
    <property type="entry name" value="FMN_HYDROXY_ACID_DH_2"/>
    <property type="match status" value="1"/>
</dbReference>
<proteinExistence type="inferred from homology"/>
<keyword evidence="3 7" id="KW-0288">FMN</keyword>
<keyword evidence="10" id="KW-1185">Reference proteome</keyword>
<feature type="binding site" evidence="7">
    <location>
        <begin position="321"/>
        <end position="325"/>
    </location>
    <ligand>
        <name>FMN</name>
        <dbReference type="ChEBI" id="CHEBI:58210"/>
    </ligand>
</feature>
<dbReference type="Gene3D" id="3.20.20.70">
    <property type="entry name" value="Aldolase class I"/>
    <property type="match status" value="1"/>
</dbReference>
<dbReference type="Pfam" id="PF01070">
    <property type="entry name" value="FMN_dh"/>
    <property type="match status" value="1"/>
</dbReference>
<feature type="binding site" evidence="7">
    <location>
        <position position="288"/>
    </location>
    <ligand>
        <name>FMN</name>
        <dbReference type="ChEBI" id="CHEBI:58210"/>
    </ligand>
</feature>
<dbReference type="InterPro" id="IPR037396">
    <property type="entry name" value="FMN_HAD"/>
</dbReference>
<dbReference type="CDD" id="cd02809">
    <property type="entry name" value="alpha_hydroxyacid_oxid_FMN"/>
    <property type="match status" value="1"/>
</dbReference>
<dbReference type="PROSITE" id="PS00557">
    <property type="entry name" value="FMN_HYDROXY_ACID_DH_1"/>
    <property type="match status" value="1"/>
</dbReference>
<feature type="binding site" evidence="7">
    <location>
        <position position="38"/>
    </location>
    <ligand>
        <name>glyoxylate</name>
        <dbReference type="ChEBI" id="CHEBI:36655"/>
    </ligand>
</feature>
<evidence type="ECO:0000256" key="7">
    <source>
        <dbReference type="PIRSR" id="PIRSR000138-2"/>
    </source>
</evidence>
<feature type="binding site" evidence="7">
    <location>
        <position position="120"/>
    </location>
    <ligand>
        <name>FMN</name>
        <dbReference type="ChEBI" id="CHEBI:58210"/>
    </ligand>
</feature>
<comment type="similarity">
    <text evidence="5">Belongs to the FMN-dependent alpha-hydroxy acid dehydrogenase family.</text>
</comment>
<feature type="active site" description="Proton acceptor" evidence="6">
    <location>
        <position position="290"/>
    </location>
</feature>
<dbReference type="InterPro" id="IPR012133">
    <property type="entry name" value="Alpha-hydoxy_acid_DH_FMN"/>
</dbReference>
<dbReference type="GO" id="GO:0009060">
    <property type="term" value="P:aerobic respiration"/>
    <property type="evidence" value="ECO:0007669"/>
    <property type="project" value="TreeGrafter"/>
</dbReference>
<feature type="binding site" evidence="7">
    <location>
        <position position="169"/>
    </location>
    <ligand>
        <name>FMN</name>
        <dbReference type="ChEBI" id="CHEBI:58210"/>
    </ligand>
</feature>
<feature type="binding site" evidence="7">
    <location>
        <position position="141"/>
    </location>
    <ligand>
        <name>FMN</name>
        <dbReference type="ChEBI" id="CHEBI:58210"/>
    </ligand>
</feature>
<protein>
    <submittedName>
        <fullName evidence="9">Alpha-hydroxy-acid oxidizing protein</fullName>
    </submittedName>
</protein>
<dbReference type="InterPro" id="IPR008259">
    <property type="entry name" value="FMN_hydac_DH_AS"/>
</dbReference>
<feature type="binding site" evidence="7">
    <location>
        <begin position="91"/>
        <end position="93"/>
    </location>
    <ligand>
        <name>FMN</name>
        <dbReference type="ChEBI" id="CHEBI:58210"/>
    </ligand>
</feature>
<dbReference type="PIRSF" id="PIRSF000138">
    <property type="entry name" value="Al-hdrx_acd_dh"/>
    <property type="match status" value="1"/>
</dbReference>
<evidence type="ECO:0000256" key="5">
    <source>
        <dbReference type="ARBA" id="ARBA00024042"/>
    </source>
</evidence>
<accession>A0A9X2W0D3</accession>
<dbReference type="SUPFAM" id="SSF51395">
    <property type="entry name" value="FMN-linked oxidoreductases"/>
    <property type="match status" value="1"/>
</dbReference>
<dbReference type="InterPro" id="IPR000262">
    <property type="entry name" value="FMN-dep_DH"/>
</dbReference>
<feature type="binding site" evidence="7">
    <location>
        <position position="266"/>
    </location>
    <ligand>
        <name>FMN</name>
        <dbReference type="ChEBI" id="CHEBI:58210"/>
    </ligand>
</feature>
<dbReference type="GO" id="GO:0005886">
    <property type="term" value="C:plasma membrane"/>
    <property type="evidence" value="ECO:0007669"/>
    <property type="project" value="TreeGrafter"/>
</dbReference>
<feature type="domain" description="FMN hydroxy acid dehydrogenase" evidence="8">
    <location>
        <begin position="12"/>
        <end position="393"/>
    </location>
</feature>
<evidence type="ECO:0000313" key="10">
    <source>
        <dbReference type="Proteomes" id="UP001142648"/>
    </source>
</evidence>
<evidence type="ECO:0000256" key="6">
    <source>
        <dbReference type="PIRSR" id="PIRSR000138-1"/>
    </source>
</evidence>
<dbReference type="InterPro" id="IPR013785">
    <property type="entry name" value="Aldolase_TIM"/>
</dbReference>
<dbReference type="FunFam" id="3.20.20.70:FF:000029">
    <property type="entry name" value="L-lactate dehydrogenase"/>
    <property type="match status" value="1"/>
</dbReference>
<dbReference type="PANTHER" id="PTHR10578:SF107">
    <property type="entry name" value="2-HYDROXYACID OXIDASE 1"/>
    <property type="match status" value="1"/>
</dbReference>
<dbReference type="RefSeq" id="WP_259961014.1">
    <property type="nucleotide sequence ID" value="NZ_JAOAMV010000002.1"/>
</dbReference>
<sequence>MEEPYPVPHAVRQLRDCHNVMDFRKLAYRRLPFPVFHYIDGGGDDEKTRARNTAAYDDADLVPNVLAGVARIDTSTTIMGRTTDLPLVLSPTALQRLFHWQGERAVARVAERHNLWFGISSLSSVSIEEIGANYAGPKMLQYYYHKDRGLNAALVERARAARFDAIALTVDTIVSGNRERCKRSGFTTPPRFTPASFLSYATKPAWALNYLFRERFSLPNLETHVSEGSSSAISIQDYFNEMLDPDMDWAAVEKLRNDWGGTFCLKGVMSVADARRAADIGCDAIMVSNHGGRQLDGSRAPFDQLAEIVDAVGDRIEVICDGGVRRGTHVLKALATGAKAASGGRLYLYALAAAGEAGVERAVMILKEEIERGMRLMGVRSVAELDRTMLRRR</sequence>